<feature type="transmembrane region" description="Helical" evidence="7">
    <location>
        <begin position="168"/>
        <end position="189"/>
    </location>
</feature>
<sequence length="288" mass="30999">MSTAIYGPISDSLTPDLVDESNLHRANSVESFSQRVGQGMAGPVAGGILIALDMGTISYAIASMSLLLAAVSIRRINIPTLNTRDEDGQGPSWSSALRFLRKWPSFTLLLVWVSVAVMLQMGAKPVVNTTWADGYQGGSMIYGSALAIGAVASLATSVIVGNARLPKNYVLCMILCWSIGSSAVIILLFNKSATAFAVTFIVSSIFLTIGNIYWSTFMQKSIPRALLPRMLSIDWFASLALVPLGAALAGFGLERIGLEKMFLVLSTPILFSGFIMMILMRRSFALRE</sequence>
<accession>A0ABU1Z214</accession>
<comment type="caution">
    <text evidence="8">The sequence shown here is derived from an EMBL/GenBank/DDBJ whole genome shotgun (WGS) entry which is preliminary data.</text>
</comment>
<dbReference type="PANTHER" id="PTHR43266">
    <property type="entry name" value="MACROLIDE-EFFLUX PROTEIN"/>
    <property type="match status" value="1"/>
</dbReference>
<name>A0ABU1Z214_9MICC</name>
<keyword evidence="9" id="KW-1185">Reference proteome</keyword>
<feature type="transmembrane region" description="Helical" evidence="7">
    <location>
        <begin position="141"/>
        <end position="161"/>
    </location>
</feature>
<dbReference type="InterPro" id="IPR011701">
    <property type="entry name" value="MFS"/>
</dbReference>
<evidence type="ECO:0000256" key="2">
    <source>
        <dbReference type="ARBA" id="ARBA00022448"/>
    </source>
</evidence>
<proteinExistence type="predicted"/>
<dbReference type="Pfam" id="PF07690">
    <property type="entry name" value="MFS_1"/>
    <property type="match status" value="1"/>
</dbReference>
<feature type="transmembrane region" description="Helical" evidence="7">
    <location>
        <begin position="226"/>
        <end position="249"/>
    </location>
</feature>
<feature type="transmembrane region" description="Helical" evidence="7">
    <location>
        <begin position="261"/>
        <end position="280"/>
    </location>
</feature>
<evidence type="ECO:0000313" key="8">
    <source>
        <dbReference type="EMBL" id="MDR7294664.1"/>
    </source>
</evidence>
<keyword evidence="2" id="KW-0813">Transport</keyword>
<organism evidence="8 9">
    <name type="scientific">Pseudoglutamicibacter albus</name>
    <dbReference type="NCBI Taxonomy" id="98671"/>
    <lineage>
        <taxon>Bacteria</taxon>
        <taxon>Bacillati</taxon>
        <taxon>Actinomycetota</taxon>
        <taxon>Actinomycetes</taxon>
        <taxon>Micrococcales</taxon>
        <taxon>Micrococcaceae</taxon>
        <taxon>Pseudoglutamicibacter</taxon>
    </lineage>
</organism>
<dbReference type="Proteomes" id="UP001180715">
    <property type="component" value="Unassembled WGS sequence"/>
</dbReference>
<dbReference type="PANTHER" id="PTHR43266:SF2">
    <property type="entry name" value="MAJOR FACILITATOR SUPERFAMILY (MFS) PROFILE DOMAIN-CONTAINING PROTEIN"/>
    <property type="match status" value="1"/>
</dbReference>
<reference evidence="8" key="1">
    <citation type="submission" date="2023-07" db="EMBL/GenBank/DDBJ databases">
        <title>Sequencing the genomes of 1000 actinobacteria strains.</title>
        <authorList>
            <person name="Klenk H.-P."/>
        </authorList>
    </citation>
    <scope>NUCLEOTIDE SEQUENCE</scope>
    <source>
        <strain evidence="8">DSM 13068</strain>
    </source>
</reference>
<feature type="transmembrane region" description="Helical" evidence="7">
    <location>
        <begin position="48"/>
        <end position="71"/>
    </location>
</feature>
<feature type="transmembrane region" description="Helical" evidence="7">
    <location>
        <begin position="195"/>
        <end position="214"/>
    </location>
</feature>
<protein>
    <recommendedName>
        <fullName evidence="10">MFS transporter</fullName>
    </recommendedName>
</protein>
<feature type="transmembrane region" description="Helical" evidence="7">
    <location>
        <begin position="103"/>
        <end position="121"/>
    </location>
</feature>
<evidence type="ECO:0000256" key="6">
    <source>
        <dbReference type="ARBA" id="ARBA00023136"/>
    </source>
</evidence>
<evidence type="ECO:0000256" key="7">
    <source>
        <dbReference type="SAM" id="Phobius"/>
    </source>
</evidence>
<keyword evidence="5 7" id="KW-1133">Transmembrane helix</keyword>
<gene>
    <name evidence="8" type="ORF">J2S67_001932</name>
</gene>
<evidence type="ECO:0000256" key="3">
    <source>
        <dbReference type="ARBA" id="ARBA00022475"/>
    </source>
</evidence>
<evidence type="ECO:0000256" key="4">
    <source>
        <dbReference type="ARBA" id="ARBA00022692"/>
    </source>
</evidence>
<dbReference type="EMBL" id="JAVDXX010000001">
    <property type="protein sequence ID" value="MDR7294664.1"/>
    <property type="molecule type" value="Genomic_DNA"/>
</dbReference>
<dbReference type="Gene3D" id="1.20.1250.20">
    <property type="entry name" value="MFS general substrate transporter like domains"/>
    <property type="match status" value="1"/>
</dbReference>
<keyword evidence="4 7" id="KW-0812">Transmembrane</keyword>
<keyword evidence="3" id="KW-1003">Cell membrane</keyword>
<evidence type="ECO:0000256" key="5">
    <source>
        <dbReference type="ARBA" id="ARBA00022989"/>
    </source>
</evidence>
<evidence type="ECO:0008006" key="10">
    <source>
        <dbReference type="Google" id="ProtNLM"/>
    </source>
</evidence>
<comment type="subcellular location">
    <subcellularLocation>
        <location evidence="1">Cell membrane</location>
        <topology evidence="1">Multi-pass membrane protein</topology>
    </subcellularLocation>
</comment>
<dbReference type="SUPFAM" id="SSF103473">
    <property type="entry name" value="MFS general substrate transporter"/>
    <property type="match status" value="1"/>
</dbReference>
<evidence type="ECO:0000256" key="1">
    <source>
        <dbReference type="ARBA" id="ARBA00004651"/>
    </source>
</evidence>
<dbReference type="InterPro" id="IPR036259">
    <property type="entry name" value="MFS_trans_sf"/>
</dbReference>
<keyword evidence="6 7" id="KW-0472">Membrane</keyword>
<evidence type="ECO:0000313" key="9">
    <source>
        <dbReference type="Proteomes" id="UP001180715"/>
    </source>
</evidence>